<dbReference type="SUPFAM" id="SSF55120">
    <property type="entry name" value="Pseudouridine synthase"/>
    <property type="match status" value="1"/>
</dbReference>
<comment type="caution">
    <text evidence="3">The sequence shown here is derived from an EMBL/GenBank/DDBJ whole genome shotgun (WGS) entry which is preliminary data.</text>
</comment>
<dbReference type="AlphaFoldDB" id="A0A5C7J6E4"/>
<dbReference type="InterPro" id="IPR006145">
    <property type="entry name" value="PsdUridine_synth_RsuA/RluA"/>
</dbReference>
<evidence type="ECO:0000313" key="4">
    <source>
        <dbReference type="Proteomes" id="UP000321026"/>
    </source>
</evidence>
<feature type="region of interest" description="Disordered" evidence="1">
    <location>
        <begin position="62"/>
        <end position="81"/>
    </location>
</feature>
<evidence type="ECO:0000256" key="1">
    <source>
        <dbReference type="SAM" id="MobiDB-lite"/>
    </source>
</evidence>
<dbReference type="Proteomes" id="UP000321026">
    <property type="component" value="Unassembled WGS sequence"/>
</dbReference>
<protein>
    <recommendedName>
        <fullName evidence="2">Pseudouridine synthase RsuA/RluA-like domain-containing protein</fullName>
    </recommendedName>
</protein>
<dbReference type="GO" id="GO:0140098">
    <property type="term" value="F:catalytic activity, acting on RNA"/>
    <property type="evidence" value="ECO:0007669"/>
    <property type="project" value="UniProtKB-ARBA"/>
</dbReference>
<reference evidence="3 4" key="1">
    <citation type="submission" date="2018-09" db="EMBL/GenBank/DDBJ databases">
        <title>Metagenome Assembled Genomes from an Advanced Water Purification Facility.</title>
        <authorList>
            <person name="Stamps B.W."/>
            <person name="Spear J.R."/>
        </authorList>
    </citation>
    <scope>NUCLEOTIDE SEQUENCE [LARGE SCALE GENOMIC DNA]</scope>
    <source>
        <strain evidence="3">Bin_63_2</strain>
    </source>
</reference>
<proteinExistence type="predicted"/>
<dbReference type="EMBL" id="SSDS01000085">
    <property type="protein sequence ID" value="TXG76066.1"/>
    <property type="molecule type" value="Genomic_DNA"/>
</dbReference>
<dbReference type="GO" id="GO:0001522">
    <property type="term" value="P:pseudouridine synthesis"/>
    <property type="evidence" value="ECO:0007669"/>
    <property type="project" value="InterPro"/>
</dbReference>
<evidence type="ECO:0000259" key="2">
    <source>
        <dbReference type="Pfam" id="PF00849"/>
    </source>
</evidence>
<organism evidence="3 4">
    <name type="scientific">Candidatus Dojkabacteria bacterium</name>
    <dbReference type="NCBI Taxonomy" id="2099670"/>
    <lineage>
        <taxon>Bacteria</taxon>
        <taxon>Candidatus Dojkabacteria</taxon>
    </lineage>
</organism>
<dbReference type="GO" id="GO:0003723">
    <property type="term" value="F:RNA binding"/>
    <property type="evidence" value="ECO:0007669"/>
    <property type="project" value="InterPro"/>
</dbReference>
<sequence length="81" mass="9097">MNIQSIPSTLPPDHRPLEIIFENNDFLAVSKDAGINTHPTPSYIGRFGTLVNQLIAQVKNFDREQGEDRPGIVHRLDKDTS</sequence>
<feature type="domain" description="Pseudouridine synthase RsuA/RluA-like" evidence="2">
    <location>
        <begin position="25"/>
        <end position="81"/>
    </location>
</feature>
<accession>A0A5C7J6E4</accession>
<dbReference type="GO" id="GO:0009982">
    <property type="term" value="F:pseudouridine synthase activity"/>
    <property type="evidence" value="ECO:0007669"/>
    <property type="project" value="InterPro"/>
</dbReference>
<gene>
    <name evidence="3" type="ORF">E6Q11_05460</name>
</gene>
<name>A0A5C7J6E4_9BACT</name>
<dbReference type="GO" id="GO:0006396">
    <property type="term" value="P:RNA processing"/>
    <property type="evidence" value="ECO:0007669"/>
    <property type="project" value="UniProtKB-ARBA"/>
</dbReference>
<dbReference type="Pfam" id="PF00849">
    <property type="entry name" value="PseudoU_synth_2"/>
    <property type="match status" value="1"/>
</dbReference>
<evidence type="ECO:0000313" key="3">
    <source>
        <dbReference type="EMBL" id="TXG76066.1"/>
    </source>
</evidence>
<dbReference type="Gene3D" id="3.30.2350.10">
    <property type="entry name" value="Pseudouridine synthase"/>
    <property type="match status" value="1"/>
</dbReference>
<dbReference type="InterPro" id="IPR020103">
    <property type="entry name" value="PsdUridine_synth_cat_dom_sf"/>
</dbReference>